<evidence type="ECO:0000313" key="1">
    <source>
        <dbReference type="EMBL" id="RVW03823.1"/>
    </source>
</evidence>
<comment type="caution">
    <text evidence="1">The sequence shown here is derived from an EMBL/GenBank/DDBJ whole genome shotgun (WGS) entry which is preliminary data.</text>
</comment>
<sequence length="142" mass="15720">MRPAASLFGRCLRSPDHRRRLPGELVKYLFVLNDPPYGTERTFNGIRWARQMLESDPGNEVRVFNFADAVISVSAGQKVPTGYYNLAKMTSALVEKGGVIGNCSACMDARGLSDDRLIDGVHRSSMAELAQWTAWADQVITL</sequence>
<reference evidence="1 2" key="1">
    <citation type="submission" date="2018-11" db="EMBL/GenBank/DDBJ databases">
        <title>Rhodococcus spongicola sp. nov. and Rhodococcus xishaensis sp. nov. from marine sponges.</title>
        <authorList>
            <person name="Li L."/>
            <person name="Lin H.W."/>
        </authorList>
    </citation>
    <scope>NUCLEOTIDE SEQUENCE [LARGE SCALE GENOMIC DNA]</scope>
    <source>
        <strain evidence="1 2">LHW51113</strain>
    </source>
</reference>
<dbReference type="AlphaFoldDB" id="A0A438AYR0"/>
<dbReference type="Gene3D" id="3.40.1260.10">
    <property type="entry name" value="DsrEFH-like"/>
    <property type="match status" value="1"/>
</dbReference>
<evidence type="ECO:0000313" key="2">
    <source>
        <dbReference type="Proteomes" id="UP000283479"/>
    </source>
</evidence>
<proteinExistence type="predicted"/>
<organism evidence="1 2">
    <name type="scientific">Rhodococcus xishaensis</name>
    <dbReference type="NCBI Taxonomy" id="2487364"/>
    <lineage>
        <taxon>Bacteria</taxon>
        <taxon>Bacillati</taxon>
        <taxon>Actinomycetota</taxon>
        <taxon>Actinomycetes</taxon>
        <taxon>Mycobacteriales</taxon>
        <taxon>Nocardiaceae</taxon>
        <taxon>Rhodococcus</taxon>
    </lineage>
</organism>
<dbReference type="OrthoDB" id="9812053at2"/>
<dbReference type="InterPro" id="IPR027396">
    <property type="entry name" value="DsrEFH-like"/>
</dbReference>
<dbReference type="SUPFAM" id="SSF75169">
    <property type="entry name" value="DsrEFH-like"/>
    <property type="match status" value="1"/>
</dbReference>
<dbReference type="PANTHER" id="PTHR34874">
    <property type="entry name" value="PROTEIN YCHN"/>
    <property type="match status" value="1"/>
</dbReference>
<dbReference type="GO" id="GO:0005829">
    <property type="term" value="C:cytosol"/>
    <property type="evidence" value="ECO:0007669"/>
    <property type="project" value="TreeGrafter"/>
</dbReference>
<dbReference type="PANTHER" id="PTHR34874:SF1">
    <property type="entry name" value="PROTEIN YCHN"/>
    <property type="match status" value="1"/>
</dbReference>
<name>A0A438AYR0_9NOCA</name>
<dbReference type="Pfam" id="PF02635">
    <property type="entry name" value="DsrE"/>
    <property type="match status" value="1"/>
</dbReference>
<accession>A0A438AYR0</accession>
<keyword evidence="2" id="KW-1185">Reference proteome</keyword>
<gene>
    <name evidence="1" type="ORF">EGT50_04710</name>
</gene>
<dbReference type="EMBL" id="RKLO01000002">
    <property type="protein sequence ID" value="RVW03823.1"/>
    <property type="molecule type" value="Genomic_DNA"/>
</dbReference>
<dbReference type="Proteomes" id="UP000283479">
    <property type="component" value="Unassembled WGS sequence"/>
</dbReference>
<dbReference type="InterPro" id="IPR003787">
    <property type="entry name" value="Sulphur_relay_DsrE/F-like"/>
</dbReference>
<protein>
    <submittedName>
        <fullName evidence="1">Uncharacterized protein</fullName>
    </submittedName>
</protein>